<evidence type="ECO:0000256" key="4">
    <source>
        <dbReference type="ARBA" id="ARBA00023136"/>
    </source>
</evidence>
<evidence type="ECO:0000313" key="6">
    <source>
        <dbReference type="EMBL" id="MQL91629.1"/>
    </source>
</evidence>
<comment type="caution">
    <text evidence="6">The sequence shown here is derived from an EMBL/GenBank/DDBJ whole genome shotgun (WGS) entry which is preliminary data.</text>
</comment>
<dbReference type="InterPro" id="IPR049198">
    <property type="entry name" value="DUF6865"/>
</dbReference>
<dbReference type="GO" id="GO:0005789">
    <property type="term" value="C:endoplasmic reticulum membrane"/>
    <property type="evidence" value="ECO:0007669"/>
    <property type="project" value="TreeGrafter"/>
</dbReference>
<protein>
    <recommendedName>
        <fullName evidence="8">Major facilitator superfamily (MFS) profile domain-containing protein</fullName>
    </recommendedName>
</protein>
<evidence type="ECO:0000313" key="7">
    <source>
        <dbReference type="Proteomes" id="UP000652761"/>
    </source>
</evidence>
<evidence type="ECO:0008006" key="8">
    <source>
        <dbReference type="Google" id="ProtNLM"/>
    </source>
</evidence>
<keyword evidence="4 5" id="KW-0472">Membrane</keyword>
<dbReference type="Pfam" id="PF21737">
    <property type="entry name" value="DUF6865"/>
    <property type="match status" value="1"/>
</dbReference>
<gene>
    <name evidence="6" type="ORF">Taro_024243</name>
</gene>
<dbReference type="SUPFAM" id="SSF103473">
    <property type="entry name" value="MFS general substrate transporter"/>
    <property type="match status" value="1"/>
</dbReference>
<dbReference type="EMBL" id="NMUH01001362">
    <property type="protein sequence ID" value="MQL91629.1"/>
    <property type="molecule type" value="Genomic_DNA"/>
</dbReference>
<dbReference type="InterPro" id="IPR036259">
    <property type="entry name" value="MFS_trans_sf"/>
</dbReference>
<evidence type="ECO:0000256" key="5">
    <source>
        <dbReference type="SAM" id="Phobius"/>
    </source>
</evidence>
<dbReference type="AlphaFoldDB" id="A0A843VJS9"/>
<dbReference type="OrthoDB" id="632588at2759"/>
<dbReference type="Proteomes" id="UP000652761">
    <property type="component" value="Unassembled WGS sequence"/>
</dbReference>
<proteinExistence type="predicted"/>
<dbReference type="PANTHER" id="PTHR43184">
    <property type="entry name" value="MAJOR FACILITATOR SUPERFAMILY TRANSPORTER 16, ISOFORM B"/>
    <property type="match status" value="1"/>
</dbReference>
<organism evidence="6 7">
    <name type="scientific">Colocasia esculenta</name>
    <name type="common">Wild taro</name>
    <name type="synonym">Arum esculentum</name>
    <dbReference type="NCBI Taxonomy" id="4460"/>
    <lineage>
        <taxon>Eukaryota</taxon>
        <taxon>Viridiplantae</taxon>
        <taxon>Streptophyta</taxon>
        <taxon>Embryophyta</taxon>
        <taxon>Tracheophyta</taxon>
        <taxon>Spermatophyta</taxon>
        <taxon>Magnoliopsida</taxon>
        <taxon>Liliopsida</taxon>
        <taxon>Araceae</taxon>
        <taxon>Aroideae</taxon>
        <taxon>Colocasieae</taxon>
        <taxon>Colocasia</taxon>
    </lineage>
</organism>
<dbReference type="Gene3D" id="1.20.1250.20">
    <property type="entry name" value="MFS general substrate transporter like domains"/>
    <property type="match status" value="1"/>
</dbReference>
<accession>A0A843VJS9</accession>
<comment type="subcellular location">
    <subcellularLocation>
        <location evidence="1">Membrane</location>
        <topology evidence="1">Multi-pass membrane protein</topology>
    </subcellularLocation>
</comment>
<name>A0A843VJS9_COLES</name>
<sequence length="154" mass="16142">MIKGNLRALAAVTAIIDGTGSVGAALGPLLTGYISTRGWNSVFVMLILATSLAGTFVIHIAKAEEGRKKPSMETISPERRFSPEFARESLIAISQSVPETTPPADVPPKGSTVVNVVEINGCSSEEYRSKLISIAYSESPDVKTSPVPSVNPGA</sequence>
<keyword evidence="3 5" id="KW-1133">Transmembrane helix</keyword>
<evidence type="ECO:0000256" key="2">
    <source>
        <dbReference type="ARBA" id="ARBA00022692"/>
    </source>
</evidence>
<reference evidence="6" key="1">
    <citation type="submission" date="2017-07" db="EMBL/GenBank/DDBJ databases">
        <title>Taro Niue Genome Assembly and Annotation.</title>
        <authorList>
            <person name="Atibalentja N."/>
            <person name="Keating K."/>
            <person name="Fields C.J."/>
        </authorList>
    </citation>
    <scope>NUCLEOTIDE SEQUENCE</scope>
    <source>
        <strain evidence="6">Niue_2</strain>
        <tissue evidence="6">Leaf</tissue>
    </source>
</reference>
<dbReference type="PANTHER" id="PTHR43184:SF12">
    <property type="entry name" value="SUGAR PHOSPHATE EXCHANGER 3"/>
    <property type="match status" value="1"/>
</dbReference>
<keyword evidence="2 5" id="KW-0812">Transmembrane</keyword>
<feature type="transmembrane region" description="Helical" evidence="5">
    <location>
        <begin position="40"/>
        <end position="61"/>
    </location>
</feature>
<evidence type="ECO:0000256" key="1">
    <source>
        <dbReference type="ARBA" id="ARBA00004141"/>
    </source>
</evidence>
<keyword evidence="7" id="KW-1185">Reference proteome</keyword>
<evidence type="ECO:0000256" key="3">
    <source>
        <dbReference type="ARBA" id="ARBA00022989"/>
    </source>
</evidence>